<dbReference type="EMBL" id="JACDUS010000002">
    <property type="protein sequence ID" value="MBA2880749.1"/>
    <property type="molecule type" value="Genomic_DNA"/>
</dbReference>
<evidence type="ECO:0000256" key="11">
    <source>
        <dbReference type="ARBA" id="ARBA00057735"/>
    </source>
</evidence>
<proteinExistence type="inferred from homology"/>
<dbReference type="PANTHER" id="PTHR10344">
    <property type="entry name" value="THYMIDYLATE KINASE"/>
    <property type="match status" value="1"/>
</dbReference>
<evidence type="ECO:0000256" key="4">
    <source>
        <dbReference type="ARBA" id="ARBA00022679"/>
    </source>
</evidence>
<dbReference type="AlphaFoldDB" id="A0A7W0C7V9"/>
<evidence type="ECO:0000256" key="6">
    <source>
        <dbReference type="ARBA" id="ARBA00022741"/>
    </source>
</evidence>
<dbReference type="InterPro" id="IPR018095">
    <property type="entry name" value="Thymidylate_kin_CS"/>
</dbReference>
<organism evidence="14 15">
    <name type="scientific">Desulfosalsimonas propionicica</name>
    <dbReference type="NCBI Taxonomy" id="332175"/>
    <lineage>
        <taxon>Bacteria</taxon>
        <taxon>Pseudomonadati</taxon>
        <taxon>Thermodesulfobacteriota</taxon>
        <taxon>Desulfobacteria</taxon>
        <taxon>Desulfobacterales</taxon>
        <taxon>Desulfosalsimonadaceae</taxon>
        <taxon>Desulfosalsimonas</taxon>
    </lineage>
</organism>
<dbReference type="HAMAP" id="MF_00165">
    <property type="entry name" value="Thymidylate_kinase"/>
    <property type="match status" value="1"/>
</dbReference>
<keyword evidence="4 12" id="KW-0808">Transferase</keyword>
<protein>
    <recommendedName>
        <fullName evidence="3 12">Thymidylate kinase</fullName>
        <ecNumber evidence="2 12">2.7.4.9</ecNumber>
    </recommendedName>
    <alternativeName>
        <fullName evidence="9 12">dTMP kinase</fullName>
    </alternativeName>
</protein>
<evidence type="ECO:0000256" key="9">
    <source>
        <dbReference type="ARBA" id="ARBA00029962"/>
    </source>
</evidence>
<dbReference type="InterPro" id="IPR027417">
    <property type="entry name" value="P-loop_NTPase"/>
</dbReference>
<feature type="binding site" evidence="12">
    <location>
        <begin position="7"/>
        <end position="14"/>
    </location>
    <ligand>
        <name>ATP</name>
        <dbReference type="ChEBI" id="CHEBI:30616"/>
    </ligand>
</feature>
<dbReference type="NCBIfam" id="TIGR00041">
    <property type="entry name" value="DTMP_kinase"/>
    <property type="match status" value="1"/>
</dbReference>
<evidence type="ECO:0000313" key="14">
    <source>
        <dbReference type="EMBL" id="MBA2880749.1"/>
    </source>
</evidence>
<evidence type="ECO:0000256" key="7">
    <source>
        <dbReference type="ARBA" id="ARBA00022777"/>
    </source>
</evidence>
<evidence type="ECO:0000256" key="3">
    <source>
        <dbReference type="ARBA" id="ARBA00017144"/>
    </source>
</evidence>
<dbReference type="InterPro" id="IPR039430">
    <property type="entry name" value="Thymidylate_kin-like_dom"/>
</dbReference>
<dbReference type="InterPro" id="IPR018094">
    <property type="entry name" value="Thymidylate_kinase"/>
</dbReference>
<dbReference type="Gene3D" id="3.40.50.300">
    <property type="entry name" value="P-loop containing nucleotide triphosphate hydrolases"/>
    <property type="match status" value="1"/>
</dbReference>
<comment type="catalytic activity">
    <reaction evidence="10 12">
        <text>dTMP + ATP = dTDP + ADP</text>
        <dbReference type="Rhea" id="RHEA:13517"/>
        <dbReference type="ChEBI" id="CHEBI:30616"/>
        <dbReference type="ChEBI" id="CHEBI:58369"/>
        <dbReference type="ChEBI" id="CHEBI:63528"/>
        <dbReference type="ChEBI" id="CHEBI:456216"/>
        <dbReference type="EC" id="2.7.4.9"/>
    </reaction>
</comment>
<accession>A0A7W0C7V9</accession>
<keyword evidence="7 12" id="KW-0418">Kinase</keyword>
<evidence type="ECO:0000256" key="5">
    <source>
        <dbReference type="ARBA" id="ARBA00022727"/>
    </source>
</evidence>
<evidence type="ECO:0000256" key="8">
    <source>
        <dbReference type="ARBA" id="ARBA00022840"/>
    </source>
</evidence>
<dbReference type="EC" id="2.7.4.9" evidence="2 12"/>
<reference evidence="14 15" key="1">
    <citation type="submission" date="2020-07" db="EMBL/GenBank/DDBJ databases">
        <title>Genomic Encyclopedia of Type Strains, Phase IV (KMG-IV): sequencing the most valuable type-strain genomes for metagenomic binning, comparative biology and taxonomic classification.</title>
        <authorList>
            <person name="Goeker M."/>
        </authorList>
    </citation>
    <scope>NUCLEOTIDE SEQUENCE [LARGE SCALE GENOMIC DNA]</scope>
    <source>
        <strain evidence="14 15">DSM 17721</strain>
    </source>
</reference>
<dbReference type="GO" id="GO:0004798">
    <property type="term" value="F:dTMP kinase activity"/>
    <property type="evidence" value="ECO:0007669"/>
    <property type="project" value="UniProtKB-UniRule"/>
</dbReference>
<evidence type="ECO:0000256" key="2">
    <source>
        <dbReference type="ARBA" id="ARBA00012980"/>
    </source>
</evidence>
<keyword evidence="15" id="KW-1185">Reference proteome</keyword>
<dbReference type="GO" id="GO:0005829">
    <property type="term" value="C:cytosol"/>
    <property type="evidence" value="ECO:0007669"/>
    <property type="project" value="TreeGrafter"/>
</dbReference>
<name>A0A7W0C7V9_9BACT</name>
<evidence type="ECO:0000313" key="15">
    <source>
        <dbReference type="Proteomes" id="UP000525298"/>
    </source>
</evidence>
<comment type="function">
    <text evidence="11 12">Phosphorylation of dTMP to form dTDP in both de novo and salvage pathways of dTTP synthesis.</text>
</comment>
<dbReference type="PROSITE" id="PS01331">
    <property type="entry name" value="THYMIDYLATE_KINASE"/>
    <property type="match status" value="1"/>
</dbReference>
<dbReference type="RefSeq" id="WP_181550408.1">
    <property type="nucleotide sequence ID" value="NZ_JACDUS010000002.1"/>
</dbReference>
<dbReference type="FunFam" id="3.40.50.300:FF:000225">
    <property type="entry name" value="Thymidylate kinase"/>
    <property type="match status" value="1"/>
</dbReference>
<gene>
    <name evidence="12" type="primary">tmk</name>
    <name evidence="14" type="ORF">HNR65_001067</name>
</gene>
<feature type="domain" description="Thymidylate kinase-like" evidence="13">
    <location>
        <begin position="5"/>
        <end position="201"/>
    </location>
</feature>
<dbReference type="GO" id="GO:0006235">
    <property type="term" value="P:dTTP biosynthetic process"/>
    <property type="evidence" value="ECO:0007669"/>
    <property type="project" value="UniProtKB-UniRule"/>
</dbReference>
<sequence length="215" mass="23705">MLITLEGIEGSGKSTLIPAMVAYLEDRGHHCVVTREPGGTEAGRQIRAILLSPGNAGLDPMAELLLYEADRAQHVSRVIRPALQQGSIVICDRFCDSTVAYQGAARGISAKVVRDLNELVLGGVTPDLTFLLDLPAEIGLSRAWRQIQSGDRHTQETRFEMETIRFHEKVRQGYLDLARENPERIRVVAADAAREQVRAAIIEQLALRLAADFQP</sequence>
<dbReference type="Proteomes" id="UP000525298">
    <property type="component" value="Unassembled WGS sequence"/>
</dbReference>
<keyword evidence="6 12" id="KW-0547">Nucleotide-binding</keyword>
<dbReference type="GO" id="GO:0005524">
    <property type="term" value="F:ATP binding"/>
    <property type="evidence" value="ECO:0007669"/>
    <property type="project" value="UniProtKB-UniRule"/>
</dbReference>
<dbReference type="CDD" id="cd01672">
    <property type="entry name" value="TMPK"/>
    <property type="match status" value="1"/>
</dbReference>
<comment type="caution">
    <text evidence="14">The sequence shown here is derived from an EMBL/GenBank/DDBJ whole genome shotgun (WGS) entry which is preliminary data.</text>
</comment>
<dbReference type="SUPFAM" id="SSF52540">
    <property type="entry name" value="P-loop containing nucleoside triphosphate hydrolases"/>
    <property type="match status" value="1"/>
</dbReference>
<evidence type="ECO:0000256" key="1">
    <source>
        <dbReference type="ARBA" id="ARBA00009776"/>
    </source>
</evidence>
<comment type="similarity">
    <text evidence="1 12">Belongs to the thymidylate kinase family.</text>
</comment>
<evidence type="ECO:0000256" key="12">
    <source>
        <dbReference type="HAMAP-Rule" id="MF_00165"/>
    </source>
</evidence>
<dbReference type="GO" id="GO:0006227">
    <property type="term" value="P:dUDP biosynthetic process"/>
    <property type="evidence" value="ECO:0007669"/>
    <property type="project" value="TreeGrafter"/>
</dbReference>
<dbReference type="GO" id="GO:0006233">
    <property type="term" value="P:dTDP biosynthetic process"/>
    <property type="evidence" value="ECO:0007669"/>
    <property type="project" value="InterPro"/>
</dbReference>
<evidence type="ECO:0000256" key="10">
    <source>
        <dbReference type="ARBA" id="ARBA00048743"/>
    </source>
</evidence>
<keyword evidence="8 12" id="KW-0067">ATP-binding</keyword>
<evidence type="ECO:0000259" key="13">
    <source>
        <dbReference type="Pfam" id="PF02223"/>
    </source>
</evidence>
<dbReference type="PANTHER" id="PTHR10344:SF4">
    <property type="entry name" value="UMP-CMP KINASE 2, MITOCHONDRIAL"/>
    <property type="match status" value="1"/>
</dbReference>
<dbReference type="Pfam" id="PF02223">
    <property type="entry name" value="Thymidylate_kin"/>
    <property type="match status" value="1"/>
</dbReference>
<keyword evidence="5 12" id="KW-0545">Nucleotide biosynthesis</keyword>